<comment type="caution">
    <text evidence="1">The sequence shown here is derived from an EMBL/GenBank/DDBJ whole genome shotgun (WGS) entry which is preliminary data.</text>
</comment>
<proteinExistence type="predicted"/>
<name>A0ABV0SHF8_9TELE</name>
<reference evidence="1 2" key="1">
    <citation type="submission" date="2021-06" db="EMBL/GenBank/DDBJ databases">
        <authorList>
            <person name="Palmer J.M."/>
        </authorList>
    </citation>
    <scope>NUCLEOTIDE SEQUENCE [LARGE SCALE GENOMIC DNA]</scope>
    <source>
        <strain evidence="1 2">XC_2019</strain>
        <tissue evidence="1">Muscle</tissue>
    </source>
</reference>
<keyword evidence="2" id="KW-1185">Reference proteome</keyword>
<accession>A0ABV0SHF8</accession>
<protein>
    <recommendedName>
        <fullName evidence="3">Leptin receptor</fullName>
    </recommendedName>
</protein>
<dbReference type="Proteomes" id="UP001434883">
    <property type="component" value="Unassembled WGS sequence"/>
</dbReference>
<evidence type="ECO:0000313" key="2">
    <source>
        <dbReference type="Proteomes" id="UP001434883"/>
    </source>
</evidence>
<sequence>MTQSQISLYLITFTDFDLILSVSFRNPNSCIIKWKCNEQQTEITVSVNKKEIPLCKSFEHSVYLHIYEPSPTFLNSDQSDCISASLTERVVCLAFALHAYNCWFFSEVVAEKG</sequence>
<evidence type="ECO:0008006" key="3">
    <source>
        <dbReference type="Google" id="ProtNLM"/>
    </source>
</evidence>
<gene>
    <name evidence="1" type="ORF">XENOCAPTIV_026442</name>
</gene>
<dbReference type="EMBL" id="JAHRIN010082201">
    <property type="protein sequence ID" value="MEQ2219871.1"/>
    <property type="molecule type" value="Genomic_DNA"/>
</dbReference>
<evidence type="ECO:0000313" key="1">
    <source>
        <dbReference type="EMBL" id="MEQ2219871.1"/>
    </source>
</evidence>
<organism evidence="1 2">
    <name type="scientific">Xenoophorus captivus</name>
    <dbReference type="NCBI Taxonomy" id="1517983"/>
    <lineage>
        <taxon>Eukaryota</taxon>
        <taxon>Metazoa</taxon>
        <taxon>Chordata</taxon>
        <taxon>Craniata</taxon>
        <taxon>Vertebrata</taxon>
        <taxon>Euteleostomi</taxon>
        <taxon>Actinopterygii</taxon>
        <taxon>Neopterygii</taxon>
        <taxon>Teleostei</taxon>
        <taxon>Neoteleostei</taxon>
        <taxon>Acanthomorphata</taxon>
        <taxon>Ovalentaria</taxon>
        <taxon>Atherinomorphae</taxon>
        <taxon>Cyprinodontiformes</taxon>
        <taxon>Goodeidae</taxon>
        <taxon>Xenoophorus</taxon>
    </lineage>
</organism>